<dbReference type="Proteomes" id="UP000663613">
    <property type="component" value="Plasmid pVKMB-370_1"/>
</dbReference>
<gene>
    <name evidence="1" type="ORF">JTF64_27630</name>
</gene>
<evidence type="ECO:0000313" key="2">
    <source>
        <dbReference type="Proteomes" id="UP000663613"/>
    </source>
</evidence>
<proteinExistence type="predicted"/>
<organism evidence="1 2">
    <name type="scientific">Bacillus cereus</name>
    <dbReference type="NCBI Taxonomy" id="1396"/>
    <lineage>
        <taxon>Bacteria</taxon>
        <taxon>Bacillati</taxon>
        <taxon>Bacillota</taxon>
        <taxon>Bacilli</taxon>
        <taxon>Bacillales</taxon>
        <taxon>Bacillaceae</taxon>
        <taxon>Bacillus</taxon>
        <taxon>Bacillus cereus group</taxon>
    </lineage>
</organism>
<geneLocation type="plasmid" evidence="1 2">
    <name>pVKMB-370_1</name>
</geneLocation>
<dbReference type="AlphaFoldDB" id="A0ABD7DPA7"/>
<dbReference type="EMBL" id="CP070340">
    <property type="protein sequence ID" value="QRY18493.1"/>
    <property type="molecule type" value="Genomic_DNA"/>
</dbReference>
<evidence type="ECO:0000313" key="1">
    <source>
        <dbReference type="EMBL" id="QRY18493.1"/>
    </source>
</evidence>
<protein>
    <submittedName>
        <fullName evidence="1">Uncharacterized protein</fullName>
    </submittedName>
</protein>
<dbReference type="RefSeq" id="WP_205190574.1">
    <property type="nucleotide sequence ID" value="NZ_CP070340.1"/>
</dbReference>
<sequence length="82" mass="9496">MKKIVSGLLLSAVFNFSVLEDIYSNNPYFTEELPNYTQQATTYAEELPDYTQQATTYAEELPDYTQQATTYAEELPDYKNVY</sequence>
<keyword evidence="1" id="KW-0614">Plasmid</keyword>
<reference evidence="1 2" key="1">
    <citation type="submission" date="2021-02" db="EMBL/GenBank/DDBJ databases">
        <title>Bacillus cereus VKM B-370.</title>
        <authorList>
            <person name="Kazantseva O.A."/>
            <person name="Piligrimova E.G."/>
            <person name="Buzikov R.M."/>
            <person name="Shadrin A.M."/>
        </authorList>
    </citation>
    <scope>NUCLEOTIDE SEQUENCE [LARGE SCALE GENOMIC DNA]</scope>
    <source>
        <strain evidence="1 2">VKM B-370</strain>
        <plasmid evidence="1 2">pVKMB-370_1</plasmid>
    </source>
</reference>
<name>A0ABD7DPA7_BACCE</name>
<accession>A0ABD7DPA7</accession>